<evidence type="ECO:0000256" key="6">
    <source>
        <dbReference type="PIRNR" id="PIRNR039090"/>
    </source>
</evidence>
<sequence>MNGYSAARSRYVESAVTTASPSTLLVMLYDRLLRDLERGEVALREGQRDQANTQLTHAQDIVTELANTLDVNAWEGGPSLMALYTYLTTSLVEANISGDAEKVAACRELVAPLAEAWQEAARQVAETAPEHALGDLGVG</sequence>
<comment type="similarity">
    <text evidence="2 6">Belongs to the FliS family.</text>
</comment>
<dbReference type="PANTHER" id="PTHR34773:SF1">
    <property type="entry name" value="FLAGELLAR SECRETION CHAPERONE FLIS"/>
    <property type="match status" value="1"/>
</dbReference>
<protein>
    <recommendedName>
        <fullName evidence="6">Flagellar secretion chaperone FliS</fullName>
    </recommendedName>
</protein>
<keyword evidence="7" id="KW-0969">Cilium</keyword>
<dbReference type="Pfam" id="PF02561">
    <property type="entry name" value="FliS"/>
    <property type="match status" value="1"/>
</dbReference>
<keyword evidence="7" id="KW-0966">Cell projection</keyword>
<comment type="subcellular location">
    <subcellularLocation>
        <location evidence="1 6">Cytoplasm</location>
        <location evidence="1 6">Cytosol</location>
    </subcellularLocation>
</comment>
<gene>
    <name evidence="7" type="primary">fliS</name>
    <name evidence="7" type="ORF">QQX04_05180</name>
</gene>
<keyword evidence="4 6" id="KW-1005">Bacterial flagellum biogenesis</keyword>
<dbReference type="InterPro" id="IPR036584">
    <property type="entry name" value="FliS_sf"/>
</dbReference>
<name>A0ABT8FZV7_9MICO</name>
<keyword evidence="8" id="KW-1185">Reference proteome</keyword>
<dbReference type="Proteomes" id="UP001172738">
    <property type="component" value="Unassembled WGS sequence"/>
</dbReference>
<accession>A0ABT8FZV7</accession>
<dbReference type="EMBL" id="JAUHPV010000002">
    <property type="protein sequence ID" value="MDN4472382.1"/>
    <property type="molecule type" value="Genomic_DNA"/>
</dbReference>
<evidence type="ECO:0000256" key="5">
    <source>
        <dbReference type="ARBA" id="ARBA00023186"/>
    </source>
</evidence>
<evidence type="ECO:0000313" key="7">
    <source>
        <dbReference type="EMBL" id="MDN4472382.1"/>
    </source>
</evidence>
<evidence type="ECO:0000256" key="3">
    <source>
        <dbReference type="ARBA" id="ARBA00022490"/>
    </source>
</evidence>
<keyword evidence="3 6" id="KW-0963">Cytoplasm</keyword>
<dbReference type="RefSeq" id="WP_301126880.1">
    <property type="nucleotide sequence ID" value="NZ_JAUHPV010000002.1"/>
</dbReference>
<dbReference type="InterPro" id="IPR003713">
    <property type="entry name" value="FliS"/>
</dbReference>
<proteinExistence type="inferred from homology"/>
<evidence type="ECO:0000256" key="1">
    <source>
        <dbReference type="ARBA" id="ARBA00004514"/>
    </source>
</evidence>
<dbReference type="Gene3D" id="1.20.120.340">
    <property type="entry name" value="Flagellar protein FliS"/>
    <property type="match status" value="1"/>
</dbReference>
<organism evidence="7 8">
    <name type="scientific">Demequina zhanjiangensis</name>
    <dbReference type="NCBI Taxonomy" id="3051659"/>
    <lineage>
        <taxon>Bacteria</taxon>
        <taxon>Bacillati</taxon>
        <taxon>Actinomycetota</taxon>
        <taxon>Actinomycetes</taxon>
        <taxon>Micrococcales</taxon>
        <taxon>Demequinaceae</taxon>
        <taxon>Demequina</taxon>
    </lineage>
</organism>
<dbReference type="PANTHER" id="PTHR34773">
    <property type="entry name" value="FLAGELLAR SECRETION CHAPERONE FLIS"/>
    <property type="match status" value="1"/>
</dbReference>
<comment type="caution">
    <text evidence="7">The sequence shown here is derived from an EMBL/GenBank/DDBJ whole genome shotgun (WGS) entry which is preliminary data.</text>
</comment>
<dbReference type="PIRSF" id="PIRSF039090">
    <property type="entry name" value="Flis"/>
    <property type="match status" value="1"/>
</dbReference>
<dbReference type="SUPFAM" id="SSF101116">
    <property type="entry name" value="Flagellar export chaperone FliS"/>
    <property type="match status" value="1"/>
</dbReference>
<evidence type="ECO:0000313" key="8">
    <source>
        <dbReference type="Proteomes" id="UP001172738"/>
    </source>
</evidence>
<evidence type="ECO:0000256" key="2">
    <source>
        <dbReference type="ARBA" id="ARBA00008787"/>
    </source>
</evidence>
<keyword evidence="7" id="KW-0282">Flagellum</keyword>
<keyword evidence="5" id="KW-0143">Chaperone</keyword>
<evidence type="ECO:0000256" key="4">
    <source>
        <dbReference type="ARBA" id="ARBA00022795"/>
    </source>
</evidence>
<dbReference type="CDD" id="cd16098">
    <property type="entry name" value="FliS"/>
    <property type="match status" value="1"/>
</dbReference>
<dbReference type="NCBIfam" id="TIGR00208">
    <property type="entry name" value="fliS"/>
    <property type="match status" value="1"/>
</dbReference>
<reference evidence="7" key="1">
    <citation type="submission" date="2023-06" db="EMBL/GenBank/DDBJ databases">
        <title>SYSU T00b26.</title>
        <authorList>
            <person name="Gao L."/>
            <person name="Fang B.-Z."/>
            <person name="Li W.-J."/>
        </authorList>
    </citation>
    <scope>NUCLEOTIDE SEQUENCE</scope>
    <source>
        <strain evidence="7">SYSU T00b26</strain>
    </source>
</reference>